<keyword evidence="3" id="KW-0479">Metal-binding</keyword>
<dbReference type="GO" id="GO:0016788">
    <property type="term" value="F:hydrolase activity, acting on ester bonds"/>
    <property type="evidence" value="ECO:0007669"/>
    <property type="project" value="TreeGrafter"/>
</dbReference>
<evidence type="ECO:0000256" key="2">
    <source>
        <dbReference type="ARBA" id="ARBA00011245"/>
    </source>
</evidence>
<dbReference type="EMBL" id="KN847482">
    <property type="protein sequence ID" value="KIX01022.1"/>
    <property type="molecule type" value="Genomic_DNA"/>
</dbReference>
<protein>
    <recommendedName>
        <fullName evidence="7">DUF1907 domain-containing protein</fullName>
    </recommendedName>
</protein>
<evidence type="ECO:0000256" key="3">
    <source>
        <dbReference type="ARBA" id="ARBA00022723"/>
    </source>
</evidence>
<keyword evidence="5" id="KW-0862">Zinc</keyword>
<dbReference type="PANTHER" id="PTHR13204">
    <property type="entry name" value="PTD012 PROTEIN"/>
    <property type="match status" value="1"/>
</dbReference>
<dbReference type="InterPro" id="IPR015021">
    <property type="entry name" value="C11orf54_DUF1907"/>
</dbReference>
<proteinExistence type="predicted"/>
<dbReference type="SMART" id="SM01168">
    <property type="entry name" value="DUF1907"/>
    <property type="match status" value="1"/>
</dbReference>
<evidence type="ECO:0000256" key="6">
    <source>
        <dbReference type="ARBA" id="ARBA00023242"/>
    </source>
</evidence>
<dbReference type="CDD" id="cd17298">
    <property type="entry name" value="DUF1907"/>
    <property type="match status" value="1"/>
</dbReference>
<sequence>MSHDDVLSERPITKVQLDPPTLTALLPAIRAGFSSNFKNSIIEITQSPDLRQPPYYLATPGLSGHPRIADVGGQLFLAPGPDFSKKYDLLSVARQMEMSTECGQLIGAAAGPFYSLQINTELAPNIHWKLDRDQATDVLYNETHYTKIIASEPGYRCSKIDHETTGFGLMGNLYGSDGLPGDLLHIVAKSRSGPLNFAATIQDALAKYFGDKLISLGGVFVVTHGKIKVHVMPDFPERKFERRADVGPWLRYFNLEAPLVCLSVLHSGNDRGLSLRMEHTHCFSINEDGHAVSGGHYHYDLDDTKDEVEYEGWFNIATVLYRIDQPPK</sequence>
<evidence type="ECO:0000313" key="9">
    <source>
        <dbReference type="Proteomes" id="UP000053617"/>
    </source>
</evidence>
<evidence type="ECO:0000256" key="5">
    <source>
        <dbReference type="ARBA" id="ARBA00022833"/>
    </source>
</evidence>
<dbReference type="PANTHER" id="PTHR13204:SF1">
    <property type="entry name" value="ESTER HYDROLASE C11ORF54"/>
    <property type="match status" value="1"/>
</dbReference>
<dbReference type="Pfam" id="PF08925">
    <property type="entry name" value="DUF1907"/>
    <property type="match status" value="1"/>
</dbReference>
<accession>A0A0D2FGD0</accession>
<keyword evidence="6" id="KW-0539">Nucleus</keyword>
<dbReference type="GO" id="GO:0005634">
    <property type="term" value="C:nucleus"/>
    <property type="evidence" value="ECO:0007669"/>
    <property type="project" value="UniProtKB-SubCell"/>
</dbReference>
<dbReference type="OrthoDB" id="5119241at2759"/>
<comment type="subunit">
    <text evidence="2">Monomer.</text>
</comment>
<evidence type="ECO:0000313" key="8">
    <source>
        <dbReference type="EMBL" id="KIX01022.1"/>
    </source>
</evidence>
<name>A0A0D2FGD0_9EURO</name>
<keyword evidence="9" id="KW-1185">Reference proteome</keyword>
<dbReference type="Proteomes" id="UP000053617">
    <property type="component" value="Unassembled WGS sequence"/>
</dbReference>
<gene>
    <name evidence="8" type="ORF">Z518_10088</name>
</gene>
<comment type="subcellular location">
    <subcellularLocation>
        <location evidence="1">Nucleus</location>
    </subcellularLocation>
</comment>
<dbReference type="VEuPathDB" id="FungiDB:Z518_10088"/>
<evidence type="ECO:0000256" key="1">
    <source>
        <dbReference type="ARBA" id="ARBA00004123"/>
    </source>
</evidence>
<dbReference type="AlphaFoldDB" id="A0A0D2FGD0"/>
<feature type="domain" description="DUF1907" evidence="7">
    <location>
        <begin position="28"/>
        <end position="323"/>
    </location>
</feature>
<evidence type="ECO:0000256" key="4">
    <source>
        <dbReference type="ARBA" id="ARBA00022801"/>
    </source>
</evidence>
<keyword evidence="4" id="KW-0378">Hydrolase</keyword>
<organism evidence="8 9">
    <name type="scientific">Rhinocladiella mackenziei CBS 650.93</name>
    <dbReference type="NCBI Taxonomy" id="1442369"/>
    <lineage>
        <taxon>Eukaryota</taxon>
        <taxon>Fungi</taxon>
        <taxon>Dikarya</taxon>
        <taxon>Ascomycota</taxon>
        <taxon>Pezizomycotina</taxon>
        <taxon>Eurotiomycetes</taxon>
        <taxon>Chaetothyriomycetidae</taxon>
        <taxon>Chaetothyriales</taxon>
        <taxon>Herpotrichiellaceae</taxon>
        <taxon>Rhinocladiella</taxon>
    </lineage>
</organism>
<dbReference type="GeneID" id="25298159"/>
<dbReference type="SUPFAM" id="SSF117856">
    <property type="entry name" value="AF0104/ALDC/Ptd012-like"/>
    <property type="match status" value="1"/>
</dbReference>
<reference evidence="8 9" key="1">
    <citation type="submission" date="2015-01" db="EMBL/GenBank/DDBJ databases">
        <title>The Genome Sequence of Rhinocladiella mackenzie CBS 650.93.</title>
        <authorList>
            <consortium name="The Broad Institute Genomics Platform"/>
            <person name="Cuomo C."/>
            <person name="de Hoog S."/>
            <person name="Gorbushina A."/>
            <person name="Stielow B."/>
            <person name="Teixiera M."/>
            <person name="Abouelleil A."/>
            <person name="Chapman S.B."/>
            <person name="Priest M."/>
            <person name="Young S.K."/>
            <person name="Wortman J."/>
            <person name="Nusbaum C."/>
            <person name="Birren B."/>
        </authorList>
    </citation>
    <scope>NUCLEOTIDE SEQUENCE [LARGE SCALE GENOMIC DNA]</scope>
    <source>
        <strain evidence="8 9">CBS 650.93</strain>
    </source>
</reference>
<dbReference type="HOGENOM" id="CLU_055541_0_0_1"/>
<dbReference type="GO" id="GO:0008270">
    <property type="term" value="F:zinc ion binding"/>
    <property type="evidence" value="ECO:0007669"/>
    <property type="project" value="TreeGrafter"/>
</dbReference>
<evidence type="ECO:0000259" key="7">
    <source>
        <dbReference type="SMART" id="SM01168"/>
    </source>
</evidence>
<dbReference type="RefSeq" id="XP_013268158.1">
    <property type="nucleotide sequence ID" value="XM_013412704.1"/>
</dbReference>